<name>A0A2X4PJ10_9PORP</name>
<organism evidence="4 5">
    <name type="scientific">Porphyromonas crevioricanis</name>
    <dbReference type="NCBI Taxonomy" id="393921"/>
    <lineage>
        <taxon>Bacteria</taxon>
        <taxon>Pseudomonadati</taxon>
        <taxon>Bacteroidota</taxon>
        <taxon>Bacteroidia</taxon>
        <taxon>Bacteroidales</taxon>
        <taxon>Porphyromonadaceae</taxon>
        <taxon>Porphyromonas</taxon>
    </lineage>
</organism>
<accession>A0A2X4PJ10</accession>
<dbReference type="KEGG" id="pcre:NCTC12858_01826"/>
<evidence type="ECO:0000259" key="3">
    <source>
        <dbReference type="SMART" id="SM00093"/>
    </source>
</evidence>
<keyword evidence="2" id="KW-0732">Signal</keyword>
<dbReference type="SMART" id="SM00093">
    <property type="entry name" value="SERPIN"/>
    <property type="match status" value="1"/>
</dbReference>
<protein>
    <submittedName>
        <fullName evidence="4">Serine protease inhibitor</fullName>
    </submittedName>
</protein>
<dbReference type="InterPro" id="IPR023795">
    <property type="entry name" value="Serpin_CS"/>
</dbReference>
<comment type="similarity">
    <text evidence="1">Belongs to the serpin family.</text>
</comment>
<sequence>MKSFIYHLFALPILLIGLAACNKDDNTELGKEPNSRTVLSPCKKTIGEKPKSNNYDFPQELITFSPLSSKPQQEYFVYNHFELMTPCDLTRLDVKIHTEGNELWIEEKMLDGGNVNCLCPRDVAKIVRIPAGEYEIILNEKSLGTHQLSNTASTIIKLEDVQPVFDIKYILGELPYLRLTDRPWVLEHVRMAENIIGTRVESPKEKDGALTFVNKTGKFFSKVHYLTTEKGIIQARLKEDLSKEMKDELIQFMLGKGFSISPTTLEGYDKTYIHNAFKVAMHFKKDGEILINKKIRIEGTPTENSQPVSLGFDNQQARYTEACNAKAWKDLASLAELSPNDKNLIYSYYSMMQPWAMLHNAASNDGIPEIDCITAIHPPLNEQWYNEYWDLLKRNFNITDSETRMSTANTIFSSHLVSPLPSFLDVLKAYYDCDPQVVDFSQKEQTATLINEWVKEHTMEMIPSFILPEELQENMVSLLVNAIYLKASWSKGLHFDVQKTQARPFASLGNIPTMNQKAEMCYYRSQQGFSSVSLPLGNGSFEAIFILPDNGESPLSIAKQIANTPHLSLSGHMTEVDLYLPKFKVIASSPLNKMYKRDHGKLYKKEGLFLRGWNNPRFVVSQVTQKCIVSVDEKGAEAAAASAITIEPTAVEPQDPITLHFDRPFLFLIRHTESQMHLFSGIIYRPEWK</sequence>
<dbReference type="PANTHER" id="PTHR11461:SF211">
    <property type="entry name" value="GH10112P-RELATED"/>
    <property type="match status" value="1"/>
</dbReference>
<evidence type="ECO:0000256" key="2">
    <source>
        <dbReference type="SAM" id="SignalP"/>
    </source>
</evidence>
<dbReference type="Pfam" id="PF00079">
    <property type="entry name" value="Serpin"/>
    <property type="match status" value="1"/>
</dbReference>
<dbReference type="GO" id="GO:0004867">
    <property type="term" value="F:serine-type endopeptidase inhibitor activity"/>
    <property type="evidence" value="ECO:0007669"/>
    <property type="project" value="InterPro"/>
</dbReference>
<dbReference type="PROSITE" id="PS00284">
    <property type="entry name" value="SERPIN"/>
    <property type="match status" value="1"/>
</dbReference>
<dbReference type="Proteomes" id="UP000249300">
    <property type="component" value="Chromosome 1"/>
</dbReference>
<dbReference type="InterPro" id="IPR000215">
    <property type="entry name" value="Serpin_fam"/>
</dbReference>
<dbReference type="InterPro" id="IPR036186">
    <property type="entry name" value="Serpin_sf"/>
</dbReference>
<dbReference type="Gene3D" id="3.30.497.10">
    <property type="entry name" value="Antithrombin, subunit I, domain 2"/>
    <property type="match status" value="1"/>
</dbReference>
<proteinExistence type="inferred from homology"/>
<keyword evidence="5" id="KW-1185">Reference proteome</keyword>
<dbReference type="AlphaFoldDB" id="A0A2X4PJ10"/>
<reference evidence="4 5" key="1">
    <citation type="submission" date="2018-06" db="EMBL/GenBank/DDBJ databases">
        <authorList>
            <consortium name="Pathogen Informatics"/>
            <person name="Doyle S."/>
        </authorList>
    </citation>
    <scope>NUCLEOTIDE SEQUENCE [LARGE SCALE GENOMIC DNA]</scope>
    <source>
        <strain evidence="4 5">NCTC12858</strain>
    </source>
</reference>
<dbReference type="EMBL" id="LS483447">
    <property type="protein sequence ID" value="SQH73946.1"/>
    <property type="molecule type" value="Genomic_DNA"/>
</dbReference>
<dbReference type="InterPro" id="IPR023796">
    <property type="entry name" value="Serpin_dom"/>
</dbReference>
<feature type="domain" description="Serpin" evidence="3">
    <location>
        <begin position="334"/>
        <end position="686"/>
    </location>
</feature>
<dbReference type="PROSITE" id="PS51257">
    <property type="entry name" value="PROKAR_LIPOPROTEIN"/>
    <property type="match status" value="1"/>
</dbReference>
<evidence type="ECO:0000256" key="1">
    <source>
        <dbReference type="RuleBase" id="RU000411"/>
    </source>
</evidence>
<dbReference type="CDD" id="cd00172">
    <property type="entry name" value="serpin"/>
    <property type="match status" value="1"/>
</dbReference>
<dbReference type="SUPFAM" id="SSF56574">
    <property type="entry name" value="Serpins"/>
    <property type="match status" value="1"/>
</dbReference>
<evidence type="ECO:0000313" key="4">
    <source>
        <dbReference type="EMBL" id="SQH73946.1"/>
    </source>
</evidence>
<dbReference type="InterPro" id="IPR042185">
    <property type="entry name" value="Serpin_sf_2"/>
</dbReference>
<feature type="chain" id="PRO_5015862767" evidence="2">
    <location>
        <begin position="23"/>
        <end position="689"/>
    </location>
</feature>
<dbReference type="PANTHER" id="PTHR11461">
    <property type="entry name" value="SERINE PROTEASE INHIBITOR, SERPIN"/>
    <property type="match status" value="1"/>
</dbReference>
<gene>
    <name evidence="4" type="ORF">NCTC12858_01826</name>
</gene>
<dbReference type="GO" id="GO:0005615">
    <property type="term" value="C:extracellular space"/>
    <property type="evidence" value="ECO:0007669"/>
    <property type="project" value="InterPro"/>
</dbReference>
<dbReference type="RefSeq" id="WP_023939656.1">
    <property type="nucleotide sequence ID" value="NZ_LS483447.1"/>
</dbReference>
<dbReference type="InterPro" id="IPR042178">
    <property type="entry name" value="Serpin_sf_1"/>
</dbReference>
<feature type="signal peptide" evidence="2">
    <location>
        <begin position="1"/>
        <end position="22"/>
    </location>
</feature>
<dbReference type="Gene3D" id="2.30.39.10">
    <property type="entry name" value="Alpha-1-antitrypsin, domain 1"/>
    <property type="match status" value="1"/>
</dbReference>
<evidence type="ECO:0000313" key="5">
    <source>
        <dbReference type="Proteomes" id="UP000249300"/>
    </source>
</evidence>